<gene>
    <name evidence="2" type="ORF">N7472_001002</name>
</gene>
<comment type="caution">
    <text evidence="2">The sequence shown here is derived from an EMBL/GenBank/DDBJ whole genome shotgun (WGS) entry which is preliminary data.</text>
</comment>
<dbReference type="AlphaFoldDB" id="A0A9W9N145"/>
<reference evidence="2" key="1">
    <citation type="submission" date="2022-11" db="EMBL/GenBank/DDBJ databases">
        <authorList>
            <person name="Petersen C."/>
        </authorList>
    </citation>
    <scope>NUCLEOTIDE SEQUENCE</scope>
    <source>
        <strain evidence="2">IBT 16849</strain>
    </source>
</reference>
<accession>A0A9W9N145</accession>
<organism evidence="2 3">
    <name type="scientific">Penicillium cf. griseofulvum</name>
    <dbReference type="NCBI Taxonomy" id="2972120"/>
    <lineage>
        <taxon>Eukaryota</taxon>
        <taxon>Fungi</taxon>
        <taxon>Dikarya</taxon>
        <taxon>Ascomycota</taxon>
        <taxon>Pezizomycotina</taxon>
        <taxon>Eurotiomycetes</taxon>
        <taxon>Eurotiomycetidae</taxon>
        <taxon>Eurotiales</taxon>
        <taxon>Aspergillaceae</taxon>
        <taxon>Penicillium</taxon>
    </lineage>
</organism>
<dbReference type="EMBL" id="JAPQKP010000001">
    <property type="protein sequence ID" value="KAJ5210863.1"/>
    <property type="molecule type" value="Genomic_DNA"/>
</dbReference>
<feature type="region of interest" description="Disordered" evidence="1">
    <location>
        <begin position="74"/>
        <end position="106"/>
    </location>
</feature>
<feature type="compositionally biased region" description="Polar residues" evidence="1">
    <location>
        <begin position="81"/>
        <end position="99"/>
    </location>
</feature>
<sequence length="106" mass="11453">MVELTGFGLPGKVHGKPMFPATLEMAVSSLHVHDYWLIAHRLLGPPNPPARPAPQWSDILVVADIPPVPPICIPDAARNEPQASTSPSSHLCNRPQRSTGVLRCHS</sequence>
<protein>
    <submittedName>
        <fullName evidence="2">Cytochrome P450</fullName>
    </submittedName>
</protein>
<evidence type="ECO:0000256" key="1">
    <source>
        <dbReference type="SAM" id="MobiDB-lite"/>
    </source>
</evidence>
<reference evidence="2" key="2">
    <citation type="journal article" date="2023" name="IMA Fungus">
        <title>Comparative genomic study of the Penicillium genus elucidates a diverse pangenome and 15 lateral gene transfer events.</title>
        <authorList>
            <person name="Petersen C."/>
            <person name="Sorensen T."/>
            <person name="Nielsen M.R."/>
            <person name="Sondergaard T.E."/>
            <person name="Sorensen J.L."/>
            <person name="Fitzpatrick D.A."/>
            <person name="Frisvad J.C."/>
            <person name="Nielsen K.L."/>
        </authorList>
    </citation>
    <scope>NUCLEOTIDE SEQUENCE</scope>
    <source>
        <strain evidence="2">IBT 16849</strain>
    </source>
</reference>
<name>A0A9W9N145_9EURO</name>
<evidence type="ECO:0000313" key="2">
    <source>
        <dbReference type="EMBL" id="KAJ5210863.1"/>
    </source>
</evidence>
<dbReference type="Proteomes" id="UP001150879">
    <property type="component" value="Unassembled WGS sequence"/>
</dbReference>
<keyword evidence="3" id="KW-1185">Reference proteome</keyword>
<proteinExistence type="predicted"/>
<evidence type="ECO:0000313" key="3">
    <source>
        <dbReference type="Proteomes" id="UP001150879"/>
    </source>
</evidence>